<dbReference type="InterPro" id="IPR025669">
    <property type="entry name" value="AAA_dom"/>
</dbReference>
<dbReference type="InterPro" id="IPR050678">
    <property type="entry name" value="DNA_Partitioning_ATPase"/>
</dbReference>
<gene>
    <name evidence="2" type="ORF">OLMES_3872</name>
</gene>
<evidence type="ECO:0000259" key="1">
    <source>
        <dbReference type="Pfam" id="PF13614"/>
    </source>
</evidence>
<dbReference type="Proteomes" id="UP000196027">
    <property type="component" value="Chromosome"/>
</dbReference>
<sequence length="320" mass="35267">MMTTTELGGIMGLVSSKKNPEFTTEEQQNLITQSGGRVAVPTDVMRAYLSRLGFGYDSKVIAFMNLKGGIGKTTSCISMATRALQYGYKTCILDLDSQASASLAFDQTPEDDDPIFCDVWQKPHEMLMGSLRRIENQFYILPSSLENGLLDSMLVNPAAQKTAVKGVCDTLRLNEFDLVMIDCPPSLGTAVISTVCAADTIVIPICSDAFSMKGLALTLNEIASICETFNLPKPDIRILYTKYDRRIKLTHDIASTLEDRYPDYMMPNPIRTSSEFSNALQRKQTVFASAKKSSAKADYDACTRDRLHLNSFFQGGLAHG</sequence>
<name>A0A1Y0IBI1_9GAMM</name>
<dbReference type="Pfam" id="PF13614">
    <property type="entry name" value="AAA_31"/>
    <property type="match status" value="1"/>
</dbReference>
<dbReference type="Gene3D" id="3.40.50.300">
    <property type="entry name" value="P-loop containing nucleotide triphosphate hydrolases"/>
    <property type="match status" value="1"/>
</dbReference>
<protein>
    <submittedName>
        <fullName evidence="2">Chromosome partitioning protein ParA</fullName>
    </submittedName>
</protein>
<reference evidence="2 3" key="1">
    <citation type="submission" date="2017-05" db="EMBL/GenBank/DDBJ databases">
        <title>Genomic insights into alkan degradation activity of Oleiphilus messinensis.</title>
        <authorList>
            <person name="Kozyavkin S.A."/>
            <person name="Slesarev A.I."/>
            <person name="Golyshin P.N."/>
            <person name="Korzhenkov A."/>
            <person name="Golyshina O.N."/>
            <person name="Toshchakov S.V."/>
        </authorList>
    </citation>
    <scope>NUCLEOTIDE SEQUENCE [LARGE SCALE GENOMIC DNA]</scope>
    <source>
        <strain evidence="2 3">ME102</strain>
    </source>
</reference>
<accession>A0A1Y0IBI1</accession>
<dbReference type="InterPro" id="IPR027417">
    <property type="entry name" value="P-loop_NTPase"/>
</dbReference>
<dbReference type="KEGG" id="ome:OLMES_3872"/>
<dbReference type="PANTHER" id="PTHR13696:SF52">
    <property type="entry name" value="PARA FAMILY PROTEIN CT_582"/>
    <property type="match status" value="1"/>
</dbReference>
<proteinExistence type="predicted"/>
<dbReference type="SUPFAM" id="SSF52540">
    <property type="entry name" value="P-loop containing nucleoside triphosphate hydrolases"/>
    <property type="match status" value="1"/>
</dbReference>
<evidence type="ECO:0000313" key="2">
    <source>
        <dbReference type="EMBL" id="ARU57892.1"/>
    </source>
</evidence>
<dbReference type="PANTHER" id="PTHR13696">
    <property type="entry name" value="P-LOOP CONTAINING NUCLEOSIDE TRIPHOSPHATE HYDROLASE"/>
    <property type="match status" value="1"/>
</dbReference>
<dbReference type="AlphaFoldDB" id="A0A1Y0IBI1"/>
<evidence type="ECO:0000313" key="3">
    <source>
        <dbReference type="Proteomes" id="UP000196027"/>
    </source>
</evidence>
<dbReference type="EMBL" id="CP021425">
    <property type="protein sequence ID" value="ARU57892.1"/>
    <property type="molecule type" value="Genomic_DNA"/>
</dbReference>
<feature type="domain" description="AAA" evidence="1">
    <location>
        <begin position="58"/>
        <end position="230"/>
    </location>
</feature>
<organism evidence="2 3">
    <name type="scientific">Oleiphilus messinensis</name>
    <dbReference type="NCBI Taxonomy" id="141451"/>
    <lineage>
        <taxon>Bacteria</taxon>
        <taxon>Pseudomonadati</taxon>
        <taxon>Pseudomonadota</taxon>
        <taxon>Gammaproteobacteria</taxon>
        <taxon>Oceanospirillales</taxon>
        <taxon>Oleiphilaceae</taxon>
        <taxon>Oleiphilus</taxon>
    </lineage>
</organism>
<dbReference type="CDD" id="cd02042">
    <property type="entry name" value="ParAB_family"/>
    <property type="match status" value="1"/>
</dbReference>
<keyword evidence="3" id="KW-1185">Reference proteome</keyword>